<reference evidence="2 3" key="1">
    <citation type="submission" date="2021-08" db="EMBL/GenBank/DDBJ databases">
        <title>Complete genome sequence of Leptospira kobayashii strain E30.</title>
        <authorList>
            <person name="Nakao R."/>
            <person name="Nakamura S."/>
            <person name="Masuzawa T."/>
            <person name="Koizumi N."/>
        </authorList>
    </citation>
    <scope>NUCLEOTIDE SEQUENCE [LARGE SCALE GENOMIC DNA]</scope>
    <source>
        <strain evidence="2 3">E30</strain>
    </source>
</reference>
<evidence type="ECO:0000313" key="2">
    <source>
        <dbReference type="EMBL" id="BDA78525.1"/>
    </source>
</evidence>
<dbReference type="EMBL" id="AP025028">
    <property type="protein sequence ID" value="BDA78525.1"/>
    <property type="molecule type" value="Genomic_DNA"/>
</dbReference>
<protein>
    <submittedName>
        <fullName evidence="2">Uncharacterized protein</fullName>
    </submittedName>
</protein>
<dbReference type="Proteomes" id="UP000245263">
    <property type="component" value="Chromosome 1"/>
</dbReference>
<feature type="region of interest" description="Disordered" evidence="1">
    <location>
        <begin position="1"/>
        <end position="53"/>
    </location>
</feature>
<keyword evidence="3" id="KW-1185">Reference proteome</keyword>
<proteinExistence type="predicted"/>
<gene>
    <name evidence="2" type="ORF">LPTSP3_g14550</name>
</gene>
<sequence>MQPDTSGSISPDSHHDSDISDSMKGVEEKETRNRTQACVKKNLRTLLKGNDTR</sequence>
<name>A0ABN6KF59_9LEPT</name>
<feature type="compositionally biased region" description="Basic and acidic residues" evidence="1">
    <location>
        <begin position="24"/>
        <end position="33"/>
    </location>
</feature>
<organism evidence="2 3">
    <name type="scientific">Leptospira kobayashii</name>
    <dbReference type="NCBI Taxonomy" id="1917830"/>
    <lineage>
        <taxon>Bacteria</taxon>
        <taxon>Pseudomonadati</taxon>
        <taxon>Spirochaetota</taxon>
        <taxon>Spirochaetia</taxon>
        <taxon>Leptospirales</taxon>
        <taxon>Leptospiraceae</taxon>
        <taxon>Leptospira</taxon>
    </lineage>
</organism>
<accession>A0ABN6KF59</accession>
<feature type="compositionally biased region" description="Low complexity" evidence="1">
    <location>
        <begin position="1"/>
        <end position="11"/>
    </location>
</feature>
<evidence type="ECO:0000313" key="3">
    <source>
        <dbReference type="Proteomes" id="UP000245263"/>
    </source>
</evidence>
<evidence type="ECO:0000256" key="1">
    <source>
        <dbReference type="SAM" id="MobiDB-lite"/>
    </source>
</evidence>